<evidence type="ECO:0000313" key="2">
    <source>
        <dbReference type="Proteomes" id="UP001283361"/>
    </source>
</evidence>
<evidence type="ECO:0000313" key="1">
    <source>
        <dbReference type="EMBL" id="KAK3784876.1"/>
    </source>
</evidence>
<keyword evidence="2" id="KW-1185">Reference proteome</keyword>
<dbReference type="EMBL" id="JAWDGP010002185">
    <property type="protein sequence ID" value="KAK3784876.1"/>
    <property type="molecule type" value="Genomic_DNA"/>
</dbReference>
<name>A0AAE1DVS6_9GAST</name>
<accession>A0AAE1DVS6</accession>
<gene>
    <name evidence="1" type="ORF">RRG08_056831</name>
</gene>
<protein>
    <submittedName>
        <fullName evidence="1">Uncharacterized protein</fullName>
    </submittedName>
</protein>
<proteinExistence type="predicted"/>
<reference evidence="1" key="1">
    <citation type="journal article" date="2023" name="G3 (Bethesda)">
        <title>A reference genome for the long-term kleptoplast-retaining sea slug Elysia crispata morphotype clarki.</title>
        <authorList>
            <person name="Eastman K.E."/>
            <person name="Pendleton A.L."/>
            <person name="Shaikh M.A."/>
            <person name="Suttiyut T."/>
            <person name="Ogas R."/>
            <person name="Tomko P."/>
            <person name="Gavelis G."/>
            <person name="Widhalm J.R."/>
            <person name="Wisecaver J.H."/>
        </authorList>
    </citation>
    <scope>NUCLEOTIDE SEQUENCE</scope>
    <source>
        <strain evidence="1">ECLA1</strain>
    </source>
</reference>
<sequence>MKQNVELRIFPDIAPHGGDLTPRSAECSHAALRNDTFLLFARQLERSDLTLGEADYKMGGEICSRELVRMNWTLVRTEELLLDLYSNCTHTRLE</sequence>
<dbReference type="AlphaFoldDB" id="A0AAE1DVS6"/>
<comment type="caution">
    <text evidence="1">The sequence shown here is derived from an EMBL/GenBank/DDBJ whole genome shotgun (WGS) entry which is preliminary data.</text>
</comment>
<dbReference type="Proteomes" id="UP001283361">
    <property type="component" value="Unassembled WGS sequence"/>
</dbReference>
<organism evidence="1 2">
    <name type="scientific">Elysia crispata</name>
    <name type="common">lettuce slug</name>
    <dbReference type="NCBI Taxonomy" id="231223"/>
    <lineage>
        <taxon>Eukaryota</taxon>
        <taxon>Metazoa</taxon>
        <taxon>Spiralia</taxon>
        <taxon>Lophotrochozoa</taxon>
        <taxon>Mollusca</taxon>
        <taxon>Gastropoda</taxon>
        <taxon>Heterobranchia</taxon>
        <taxon>Euthyneura</taxon>
        <taxon>Panpulmonata</taxon>
        <taxon>Sacoglossa</taxon>
        <taxon>Placobranchoidea</taxon>
        <taxon>Plakobranchidae</taxon>
        <taxon>Elysia</taxon>
    </lineage>
</organism>